<dbReference type="InterPro" id="IPR003718">
    <property type="entry name" value="OsmC/Ohr_fam"/>
</dbReference>
<dbReference type="InterPro" id="IPR052707">
    <property type="entry name" value="OsmC_Ohr_Peroxiredoxin"/>
</dbReference>
<reference evidence="1 2" key="1">
    <citation type="submission" date="2021-12" db="EMBL/GenBank/DDBJ databases">
        <title>Discovery of the Pendulisporaceae a myxobacterial family with distinct sporulation behavior and unique specialized metabolism.</title>
        <authorList>
            <person name="Garcia R."/>
            <person name="Popoff A."/>
            <person name="Bader C.D."/>
            <person name="Loehr J."/>
            <person name="Walesch S."/>
            <person name="Walt C."/>
            <person name="Boldt J."/>
            <person name="Bunk B."/>
            <person name="Haeckl F.J.F.P.J."/>
            <person name="Gunesch A.P."/>
            <person name="Birkelbach J."/>
            <person name="Nuebel U."/>
            <person name="Pietschmann T."/>
            <person name="Bach T."/>
            <person name="Mueller R."/>
        </authorList>
    </citation>
    <scope>NUCLEOTIDE SEQUENCE [LARGE SCALE GENOMIC DNA]</scope>
    <source>
        <strain evidence="1 2">MSr11954</strain>
    </source>
</reference>
<dbReference type="Gene3D" id="3.30.300.20">
    <property type="match status" value="1"/>
</dbReference>
<dbReference type="PANTHER" id="PTHR42830">
    <property type="entry name" value="OSMOTICALLY INDUCIBLE FAMILY PROTEIN"/>
    <property type="match status" value="1"/>
</dbReference>
<dbReference type="EMBL" id="CP089984">
    <property type="protein sequence ID" value="WXB17253.1"/>
    <property type="molecule type" value="Genomic_DNA"/>
</dbReference>
<name>A0ABZ2M2E1_9BACT</name>
<dbReference type="Proteomes" id="UP001370348">
    <property type="component" value="Chromosome"/>
</dbReference>
<accession>A0ABZ2M2E1</accession>
<dbReference type="InterPro" id="IPR015946">
    <property type="entry name" value="KH_dom-like_a/b"/>
</dbReference>
<dbReference type="PANTHER" id="PTHR42830:SF2">
    <property type="entry name" value="OSMC_OHR FAMILY PROTEIN"/>
    <property type="match status" value="1"/>
</dbReference>
<evidence type="ECO:0000313" key="2">
    <source>
        <dbReference type="Proteomes" id="UP001370348"/>
    </source>
</evidence>
<keyword evidence="2" id="KW-1185">Reference proteome</keyword>
<sequence length="156" mass="16959">MAHEHLFACKLVWTGAAHGSTKDYASYSREYSVEMEGKPLLRGTAAPVFRGDPSLHNPEDLLVASLAGCHCLSYLALAVRSGIEVLAYEDAARGRMAMHEGKLRFVEVVLAPKVTIAKGSDPDKARALHEKAHSECFIANSVNFPVKNEPEIIVAD</sequence>
<protein>
    <submittedName>
        <fullName evidence="1">OsmC family protein</fullName>
    </submittedName>
</protein>
<organism evidence="1 2">
    <name type="scientific">Pendulispora albinea</name>
    <dbReference type="NCBI Taxonomy" id="2741071"/>
    <lineage>
        <taxon>Bacteria</taxon>
        <taxon>Pseudomonadati</taxon>
        <taxon>Myxococcota</taxon>
        <taxon>Myxococcia</taxon>
        <taxon>Myxococcales</taxon>
        <taxon>Sorangiineae</taxon>
        <taxon>Pendulisporaceae</taxon>
        <taxon>Pendulispora</taxon>
    </lineage>
</organism>
<dbReference type="RefSeq" id="WP_394826883.1">
    <property type="nucleotide sequence ID" value="NZ_CP089984.1"/>
</dbReference>
<dbReference type="SUPFAM" id="SSF82784">
    <property type="entry name" value="OsmC-like"/>
    <property type="match status" value="1"/>
</dbReference>
<gene>
    <name evidence="1" type="ORF">LZC94_08215</name>
</gene>
<evidence type="ECO:0000313" key="1">
    <source>
        <dbReference type="EMBL" id="WXB17253.1"/>
    </source>
</evidence>
<dbReference type="Pfam" id="PF02566">
    <property type="entry name" value="OsmC"/>
    <property type="match status" value="1"/>
</dbReference>
<proteinExistence type="predicted"/>
<dbReference type="InterPro" id="IPR036102">
    <property type="entry name" value="OsmC/Ohrsf"/>
</dbReference>